<dbReference type="InterPro" id="IPR050297">
    <property type="entry name" value="LipidA_mod_glycosyltrf_83"/>
</dbReference>
<evidence type="ECO:0000256" key="1">
    <source>
        <dbReference type="ARBA" id="ARBA00004651"/>
    </source>
</evidence>
<keyword evidence="6 9" id="KW-1133">Transmembrane helix</keyword>
<evidence type="ECO:0000256" key="2">
    <source>
        <dbReference type="ARBA" id="ARBA00022475"/>
    </source>
</evidence>
<evidence type="ECO:0000256" key="4">
    <source>
        <dbReference type="ARBA" id="ARBA00022679"/>
    </source>
</evidence>
<dbReference type="PANTHER" id="PTHR33908:SF11">
    <property type="entry name" value="MEMBRANE PROTEIN"/>
    <property type="match status" value="1"/>
</dbReference>
<dbReference type="EC" id="2.4.-.-" evidence="11"/>
<feature type="transmembrane region" description="Helical" evidence="9">
    <location>
        <begin position="167"/>
        <end position="187"/>
    </location>
</feature>
<proteinExistence type="predicted"/>
<feature type="region of interest" description="Disordered" evidence="8">
    <location>
        <begin position="1"/>
        <end position="39"/>
    </location>
</feature>
<feature type="domain" description="Glycosyltransferase RgtA/B/C/D-like" evidence="10">
    <location>
        <begin position="137"/>
        <end position="246"/>
    </location>
</feature>
<accession>A0ABU4VK89</accession>
<feature type="transmembrane region" description="Helical" evidence="9">
    <location>
        <begin position="343"/>
        <end position="361"/>
    </location>
</feature>
<dbReference type="EMBL" id="JAXAVX010000005">
    <property type="protein sequence ID" value="MDX8152259.1"/>
    <property type="molecule type" value="Genomic_DNA"/>
</dbReference>
<keyword evidence="3 11" id="KW-0328">Glycosyltransferase</keyword>
<evidence type="ECO:0000256" key="9">
    <source>
        <dbReference type="SAM" id="Phobius"/>
    </source>
</evidence>
<dbReference type="RefSeq" id="WP_319954414.1">
    <property type="nucleotide sequence ID" value="NZ_JAXAVX010000005.1"/>
</dbReference>
<keyword evidence="12" id="KW-1185">Reference proteome</keyword>
<feature type="transmembrane region" description="Helical" evidence="9">
    <location>
        <begin position="373"/>
        <end position="391"/>
    </location>
</feature>
<keyword evidence="7 9" id="KW-0472">Membrane</keyword>
<evidence type="ECO:0000256" key="5">
    <source>
        <dbReference type="ARBA" id="ARBA00022692"/>
    </source>
</evidence>
<keyword evidence="4 11" id="KW-0808">Transferase</keyword>
<dbReference type="Proteomes" id="UP001277761">
    <property type="component" value="Unassembled WGS sequence"/>
</dbReference>
<dbReference type="Pfam" id="PF13231">
    <property type="entry name" value="PMT_2"/>
    <property type="match status" value="1"/>
</dbReference>
<feature type="transmembrane region" description="Helical" evidence="9">
    <location>
        <begin position="134"/>
        <end position="155"/>
    </location>
</feature>
<feature type="transmembrane region" description="Helical" evidence="9">
    <location>
        <begin position="403"/>
        <end position="422"/>
    </location>
</feature>
<evidence type="ECO:0000259" key="10">
    <source>
        <dbReference type="Pfam" id="PF13231"/>
    </source>
</evidence>
<reference evidence="11 12" key="1">
    <citation type="submission" date="2023-11" db="EMBL/GenBank/DDBJ databases">
        <authorList>
            <person name="Xu M."/>
            <person name="Jiang T."/>
        </authorList>
    </citation>
    <scope>NUCLEOTIDE SEQUENCE [LARGE SCALE GENOMIC DNA]</scope>
    <source>
        <strain evidence="11 12">SD</strain>
    </source>
</reference>
<dbReference type="GO" id="GO:0016757">
    <property type="term" value="F:glycosyltransferase activity"/>
    <property type="evidence" value="ECO:0007669"/>
    <property type="project" value="UniProtKB-KW"/>
</dbReference>
<feature type="transmembrane region" description="Helical" evidence="9">
    <location>
        <begin position="193"/>
        <end position="210"/>
    </location>
</feature>
<comment type="caution">
    <text evidence="11">The sequence shown here is derived from an EMBL/GenBank/DDBJ whole genome shotgun (WGS) entry which is preliminary data.</text>
</comment>
<keyword evidence="2" id="KW-1003">Cell membrane</keyword>
<sequence>MATPEEQDDARPDGAEPAPAVPLREPATATPAPAHGDGDDASQRPWLIALALVVLGGLVLRLWGIRWGLPFGYNLDERSHFVPRAVEYFRSGSLDPDYQLNPSGITQWMAAAMWLRHWSSDTIVQEWATDPGRIWTVARVSSALLSTAAIALLYAAGTRLADRRVGLLAAALLATAFLPVHYGHLALNDAPSLAFTALGLFAIAGIVRFGRRRDYALAGVALGLAVGFKYNAAFVLLPLGTAVLLHALGWRVRPAGTAAPASGATGRGDRVAGLLQLDPGPAQWCAAISGTVLAAVLAVVAFFVCDPYAFLRPGLFVDDVRHLSDYTKGGLLLGETQQSGYRYYAWSLMWGFGVVPVLLAVAGGVRLVVRDRWVGLLLVPAPVLFLLYVGSQGRYFARYGMPVYPMLALLAAIGAMALVGWLVRGRDSRVLRRLVTGAVVVVALGQGVVWSVHNDVVLSREDTRSMARDWMVEHVPARATIVVEPMMPKEWYADGARLPDPLSREGYRWNRLVRTGADKRELIRRYPDLKGKINRTADFANNGFTLFPGLLDFYREKGACWVVSGSMQSGRVFNNPKRVPEAVKYYRALERQSELVYQAQPFDGRRAKHYFQYDLAFNFGPLRYERPGPAIRVYRLRDCTPRLSDPARRG</sequence>
<evidence type="ECO:0000313" key="11">
    <source>
        <dbReference type="EMBL" id="MDX8152259.1"/>
    </source>
</evidence>
<organism evidence="11 12">
    <name type="scientific">Patulibacter brassicae</name>
    <dbReference type="NCBI Taxonomy" id="1705717"/>
    <lineage>
        <taxon>Bacteria</taxon>
        <taxon>Bacillati</taxon>
        <taxon>Actinomycetota</taxon>
        <taxon>Thermoleophilia</taxon>
        <taxon>Solirubrobacterales</taxon>
        <taxon>Patulibacteraceae</taxon>
        <taxon>Patulibacter</taxon>
    </lineage>
</organism>
<evidence type="ECO:0000256" key="6">
    <source>
        <dbReference type="ARBA" id="ARBA00022989"/>
    </source>
</evidence>
<protein>
    <submittedName>
        <fullName evidence="11">Glycosyltransferase family 39 protein</fullName>
        <ecNumber evidence="11">2.4.-.-</ecNumber>
    </submittedName>
</protein>
<evidence type="ECO:0000256" key="8">
    <source>
        <dbReference type="SAM" id="MobiDB-lite"/>
    </source>
</evidence>
<keyword evidence="5 9" id="KW-0812">Transmembrane</keyword>
<name>A0ABU4VK89_9ACTN</name>
<feature type="transmembrane region" description="Helical" evidence="9">
    <location>
        <begin position="46"/>
        <end position="65"/>
    </location>
</feature>
<evidence type="ECO:0000256" key="7">
    <source>
        <dbReference type="ARBA" id="ARBA00023136"/>
    </source>
</evidence>
<comment type="subcellular location">
    <subcellularLocation>
        <location evidence="1">Cell membrane</location>
        <topology evidence="1">Multi-pass membrane protein</topology>
    </subcellularLocation>
</comment>
<gene>
    <name evidence="11" type="ORF">SK069_11680</name>
</gene>
<feature type="transmembrane region" description="Helical" evidence="9">
    <location>
        <begin position="284"/>
        <end position="304"/>
    </location>
</feature>
<dbReference type="PANTHER" id="PTHR33908">
    <property type="entry name" value="MANNOSYLTRANSFERASE YKCB-RELATED"/>
    <property type="match status" value="1"/>
</dbReference>
<dbReference type="InterPro" id="IPR038731">
    <property type="entry name" value="RgtA/B/C-like"/>
</dbReference>
<evidence type="ECO:0000256" key="3">
    <source>
        <dbReference type="ARBA" id="ARBA00022676"/>
    </source>
</evidence>
<evidence type="ECO:0000313" key="12">
    <source>
        <dbReference type="Proteomes" id="UP001277761"/>
    </source>
</evidence>